<gene>
    <name evidence="1" type="ORF">PPGU16_81960</name>
</gene>
<evidence type="ECO:0008006" key="3">
    <source>
        <dbReference type="Google" id="ProtNLM"/>
    </source>
</evidence>
<accession>A0A7I8C3M7</accession>
<evidence type="ECO:0000313" key="2">
    <source>
        <dbReference type="Proteomes" id="UP000510888"/>
    </source>
</evidence>
<dbReference type="EMBL" id="AP023177">
    <property type="protein sequence ID" value="BCF95129.1"/>
    <property type="molecule type" value="Genomic_DNA"/>
</dbReference>
<keyword evidence="1" id="KW-0614">Plasmid</keyword>
<evidence type="ECO:0000313" key="1">
    <source>
        <dbReference type="EMBL" id="BCF95129.1"/>
    </source>
</evidence>
<geneLocation type="plasmid" evidence="1 2">
    <name>PPGU16_p2</name>
</geneLocation>
<dbReference type="KEGG" id="plad:PPGU16_81960"/>
<sequence>MHITDPLPREKHARLVFGLDWRAYPAKQARAERRRYADDFSATHYAEYKVGKESIGGFCSPVLVDMKGAKLFSGATRIALHERVKSKPAVLVLIQDDQRVYAVFVVRGAVRSDEVLSVPQAFTRRAEIEKECERLNLKLTTLGTGGALGDVDESFGAAALLDQRNVGRVAKLPVSVPTLVPVVVFVGAVTLGAMKVFGAFDSTGTAQHVPTVEEIYAQAVQKAFSGATPRANELGPAILSTLGLEETVRRGWLFEDATCPARGTCTLTFRRYGGSFEDFARNAPASMHPLRFDADGLHAGGRGPAVPKVNAVTVRDSKAWPNEQTFIEMVQTPPQKLSKKTFEIDSYGYQVRIDPSRPLVTIAPGTPGQKPAHMIRMGTWEIHGYRWQAPLLSRLPSNMGLDSIDVKLKLKDQAKKNNSDADVQAGIQFIAKGKYYVLD</sequence>
<dbReference type="Proteomes" id="UP000510888">
    <property type="component" value="Plasmid PPGU16_p2"/>
</dbReference>
<reference evidence="1 2" key="1">
    <citation type="journal article" date="2020" name="Genes (Basel)">
        <title>Genomic Comparison of Insect Gut Symbionts from Divergent Burkholderia Subclades.</title>
        <authorList>
            <person name="Takeshita K."/>
            <person name="Kikuchi Y."/>
        </authorList>
    </citation>
    <scope>NUCLEOTIDE SEQUENCE [LARGE SCALE GENOMIC DNA]</scope>
    <source>
        <strain evidence="1 2">PGU16</strain>
        <plasmid evidence="1 2">PPGU16_p2</plasmid>
    </source>
</reference>
<dbReference type="RefSeq" id="WP_180727320.1">
    <property type="nucleotide sequence ID" value="NZ_AP023177.1"/>
</dbReference>
<organism evidence="1 2">
    <name type="scientific">Paraburkholderia largidicola</name>
    <dbReference type="NCBI Taxonomy" id="3014751"/>
    <lineage>
        <taxon>Bacteria</taxon>
        <taxon>Pseudomonadati</taxon>
        <taxon>Pseudomonadota</taxon>
        <taxon>Betaproteobacteria</taxon>
        <taxon>Burkholderiales</taxon>
        <taxon>Burkholderiaceae</taxon>
        <taxon>Paraburkholderia</taxon>
    </lineage>
</organism>
<keyword evidence="2" id="KW-1185">Reference proteome</keyword>
<proteinExistence type="predicted"/>
<name>A0A7I8C3M7_9BURK</name>
<dbReference type="AlphaFoldDB" id="A0A7I8C3M7"/>
<protein>
    <recommendedName>
        <fullName evidence="3">Pilin accessory protein (PilO)</fullName>
    </recommendedName>
</protein>